<feature type="domain" description="LysM" evidence="5">
    <location>
        <begin position="49"/>
        <end position="96"/>
    </location>
</feature>
<dbReference type="Gene3D" id="3.10.350.10">
    <property type="entry name" value="LysM domain"/>
    <property type="match status" value="5"/>
</dbReference>
<evidence type="ECO:0000256" key="2">
    <source>
        <dbReference type="ARBA" id="ARBA00023026"/>
    </source>
</evidence>
<evidence type="ECO:0000259" key="5">
    <source>
        <dbReference type="PROSITE" id="PS51782"/>
    </source>
</evidence>
<keyword evidence="1" id="KW-0147">Chitin-binding</keyword>
<dbReference type="GeneID" id="36546661"/>
<sequence>MALLLLFFQLLLALLVSSQHIVLRDATTTWDKAPGASTLPSGTASDCNHWYTIKKGDSCYTVETAFNLKHEDFIRWNAAVSDDCVTNFWLGYAYCVGVGPRDKPVEPTAVPPPPSDEPPKDPSPPSDEPPKNPSPPPTDTPPEKPPPKATDAPKPPPETTAPPGTSVPPGTGAPPPDKLPVTSGPSTNGNYSIINPITTWTPPPRANTTTTASWPPTKTQPGQPADCNNWYEVRPGDNCDRILVRAGSWVSLELLLQWNPSLKGNCNSPFIDWWVCIGVKPTETFTYIYPTNNTAPPLTKYTPMLRPPMTITPFMPSPTQSGLATDCQEFYHATQGDTCSQILDLYEGIVDDKRFHEINPALGPAPECTGLKPDYYYCVMAYPDEYPPMPPTVTTAPTPLPSDTAKNCTLWYQSVGLQRCEGIVLDFGTFTEEQFIAWNPSAARRCNGLPEDTWYCVADANTPSSRTAPYDPGPTAGHHQLNVAPNCNNWWFVGLSDSCRVIALRAGIAESAFYEWNPDVSSERHCDNLIPGSEVCVGVPSNGTIPVPTSNGTIPVPTTPGKKPTLTPGKSSSSRGPTSGSFSVLPTTPLPTEPDNTFSLSTGSITETDTMTTVSEGDPRGTASNSDPWPPGSAPSTTRHTRPAPIPTGKRCVLKHGKEVTASEDATGHGKSPVGRETASADDCVETTEATESSTLMGGGFFFYRLVQMD</sequence>
<feature type="signal peptide" evidence="4">
    <location>
        <begin position="1"/>
        <end position="18"/>
    </location>
</feature>
<feature type="domain" description="LysM" evidence="5">
    <location>
        <begin position="329"/>
        <end position="379"/>
    </location>
</feature>
<protein>
    <recommendedName>
        <fullName evidence="5">LysM domain-containing protein</fullName>
    </recommendedName>
</protein>
<feature type="compositionally biased region" description="Pro residues" evidence="3">
    <location>
        <begin position="109"/>
        <end position="140"/>
    </location>
</feature>
<dbReference type="SMART" id="SM00257">
    <property type="entry name" value="LysM"/>
    <property type="match status" value="3"/>
</dbReference>
<feature type="compositionally biased region" description="Low complexity" evidence="3">
    <location>
        <begin position="552"/>
        <end position="583"/>
    </location>
</feature>
<dbReference type="CDD" id="cd00118">
    <property type="entry name" value="LysM"/>
    <property type="match status" value="3"/>
</dbReference>
<dbReference type="OrthoDB" id="5985073at2759"/>
<dbReference type="AlphaFoldDB" id="A0A2I1CR98"/>
<keyword evidence="4" id="KW-0732">Signal</keyword>
<evidence type="ECO:0000256" key="3">
    <source>
        <dbReference type="SAM" id="MobiDB-lite"/>
    </source>
</evidence>
<dbReference type="VEuPathDB" id="FungiDB:P168DRAFT_307774"/>
<proteinExistence type="predicted"/>
<comment type="caution">
    <text evidence="6">The sequence shown here is derived from an EMBL/GenBank/DDBJ whole genome shotgun (WGS) entry which is preliminary data.</text>
</comment>
<keyword evidence="7" id="KW-1185">Reference proteome</keyword>
<dbReference type="SUPFAM" id="SSF54106">
    <property type="entry name" value="LysM domain"/>
    <property type="match status" value="1"/>
</dbReference>
<feature type="compositionally biased region" description="Low complexity" evidence="3">
    <location>
        <begin position="193"/>
        <end position="219"/>
    </location>
</feature>
<keyword evidence="2" id="KW-0843">Virulence</keyword>
<dbReference type="GO" id="GO:0008061">
    <property type="term" value="F:chitin binding"/>
    <property type="evidence" value="ECO:0007669"/>
    <property type="project" value="UniProtKB-KW"/>
</dbReference>
<reference evidence="6" key="1">
    <citation type="submission" date="2016-12" db="EMBL/GenBank/DDBJ databases">
        <title>The genomes of Aspergillus section Nigri reveals drivers in fungal speciation.</title>
        <authorList>
            <consortium name="DOE Joint Genome Institute"/>
            <person name="Vesth T.C."/>
            <person name="Nybo J."/>
            <person name="Theobald S."/>
            <person name="Brandl J."/>
            <person name="Frisvad J.C."/>
            <person name="Nielsen K.F."/>
            <person name="Lyhne E.K."/>
            <person name="Kogle M.E."/>
            <person name="Kuo A."/>
            <person name="Riley R."/>
            <person name="Clum A."/>
            <person name="Nolan M."/>
            <person name="Lipzen A."/>
            <person name="Salamov A."/>
            <person name="Henrissat B."/>
            <person name="Wiebenga A."/>
            <person name="De vries R.P."/>
            <person name="Grigoriev I.V."/>
            <person name="Mortensen U.H."/>
            <person name="Andersen M.R."/>
            <person name="Baker S.E."/>
        </authorList>
    </citation>
    <scope>NUCLEOTIDE SEQUENCE</scope>
    <source>
        <strain evidence="6">IBT 28561</strain>
    </source>
</reference>
<evidence type="ECO:0000313" key="7">
    <source>
        <dbReference type="Proteomes" id="UP000234254"/>
    </source>
</evidence>
<feature type="compositionally biased region" description="Pro residues" evidence="3">
    <location>
        <begin position="147"/>
        <end position="160"/>
    </location>
</feature>
<dbReference type="PROSITE" id="PS51782">
    <property type="entry name" value="LYSM"/>
    <property type="match status" value="4"/>
</dbReference>
<name>A0A2I1CR98_ASPC2</name>
<dbReference type="PANTHER" id="PTHR34997">
    <property type="entry name" value="AM15"/>
    <property type="match status" value="1"/>
</dbReference>
<dbReference type="InterPro" id="IPR018392">
    <property type="entry name" value="LysM"/>
</dbReference>
<dbReference type="PANTHER" id="PTHR34997:SF1">
    <property type="entry name" value="PEPTIDOGLYCAN-BINDING LYSIN DOMAIN"/>
    <property type="match status" value="1"/>
</dbReference>
<feature type="region of interest" description="Disordered" evidence="3">
    <location>
        <begin position="545"/>
        <end position="685"/>
    </location>
</feature>
<dbReference type="InterPro" id="IPR036779">
    <property type="entry name" value="LysM_dom_sf"/>
</dbReference>
<evidence type="ECO:0000256" key="4">
    <source>
        <dbReference type="SAM" id="SignalP"/>
    </source>
</evidence>
<feature type="domain" description="LysM" evidence="5">
    <location>
        <begin position="489"/>
        <end position="537"/>
    </location>
</feature>
<evidence type="ECO:0000313" key="6">
    <source>
        <dbReference type="EMBL" id="PKY00150.1"/>
    </source>
</evidence>
<dbReference type="Proteomes" id="UP000234254">
    <property type="component" value="Unassembled WGS sequence"/>
</dbReference>
<feature type="region of interest" description="Disordered" evidence="3">
    <location>
        <begin position="105"/>
        <end position="228"/>
    </location>
</feature>
<dbReference type="Pfam" id="PF01476">
    <property type="entry name" value="LysM"/>
    <property type="match status" value="2"/>
</dbReference>
<dbReference type="EMBL" id="MSFM01000016">
    <property type="protein sequence ID" value="PKY00150.1"/>
    <property type="molecule type" value="Genomic_DNA"/>
</dbReference>
<evidence type="ECO:0000256" key="1">
    <source>
        <dbReference type="ARBA" id="ARBA00022669"/>
    </source>
</evidence>
<feature type="domain" description="LysM" evidence="5">
    <location>
        <begin position="229"/>
        <end position="277"/>
    </location>
</feature>
<organism evidence="6 7">
    <name type="scientific">Aspergillus campestris (strain IBT 28561)</name>
    <dbReference type="NCBI Taxonomy" id="1392248"/>
    <lineage>
        <taxon>Eukaryota</taxon>
        <taxon>Fungi</taxon>
        <taxon>Dikarya</taxon>
        <taxon>Ascomycota</taxon>
        <taxon>Pezizomycotina</taxon>
        <taxon>Eurotiomycetes</taxon>
        <taxon>Eurotiomycetidae</taxon>
        <taxon>Eurotiales</taxon>
        <taxon>Aspergillaceae</taxon>
        <taxon>Aspergillus</taxon>
        <taxon>Aspergillus subgen. Circumdati</taxon>
    </lineage>
</organism>
<dbReference type="RefSeq" id="XP_024688744.1">
    <property type="nucleotide sequence ID" value="XM_024839137.1"/>
</dbReference>
<feature type="compositionally biased region" description="Polar residues" evidence="3">
    <location>
        <begin position="183"/>
        <end position="192"/>
    </location>
</feature>
<accession>A0A2I1CR98</accession>
<dbReference type="InterPro" id="IPR052210">
    <property type="entry name" value="LysM1-like"/>
</dbReference>
<feature type="chain" id="PRO_5014158566" description="LysM domain-containing protein" evidence="4">
    <location>
        <begin position="19"/>
        <end position="710"/>
    </location>
</feature>
<gene>
    <name evidence="6" type="ORF">P168DRAFT_307774</name>
</gene>
<feature type="compositionally biased region" description="Polar residues" evidence="3">
    <location>
        <begin position="594"/>
        <end position="615"/>
    </location>
</feature>